<accession>A0A7D6BLJ1</accession>
<gene>
    <name evidence="1" type="ORF">Sv326_0681</name>
</gene>
<reference evidence="2" key="1">
    <citation type="submission" date="2020-07" db="EMBL/GenBank/DDBJ databases">
        <title>Metabolic diversity and evolutionary history of the archaeal phylum ###Micrarchaeota### uncovered from a freshwater lake metagenome.</title>
        <authorList>
            <person name="Kadnikov V.V."/>
            <person name="Savvichev A.S."/>
            <person name="Mardanov A.V."/>
            <person name="Beletsky A.V."/>
            <person name="Chupakov A.V."/>
            <person name="Kokryatskaya N.M."/>
            <person name="Pimenov N.V."/>
            <person name="Ravin N.V."/>
        </authorList>
    </citation>
    <scope>NUCLEOTIDE SEQUENCE [LARGE SCALE GENOMIC DNA]</scope>
</reference>
<dbReference type="Proteomes" id="UP000510821">
    <property type="component" value="Chromosome"/>
</dbReference>
<protein>
    <submittedName>
        <fullName evidence="1">Uncharacterized protein</fullName>
    </submittedName>
</protein>
<evidence type="ECO:0000313" key="2">
    <source>
        <dbReference type="Proteomes" id="UP000510821"/>
    </source>
</evidence>
<name>A0A7D6BLJ1_FERL1</name>
<dbReference type="KEGG" id="flt:Sv326_0681"/>
<organism evidence="1 2">
    <name type="scientific">Fermentimicrarchaeum limneticum</name>
    <dbReference type="NCBI Taxonomy" id="2795018"/>
    <lineage>
        <taxon>Archaea</taxon>
        <taxon>Candidatus Micrarchaeota</taxon>
        <taxon>Candidatus Fermentimicrarchaeales</taxon>
        <taxon>Candidatus Fermentimicrarchaeaceae</taxon>
        <taxon>Candidatus Fermentimicrarchaeum</taxon>
    </lineage>
</organism>
<sequence>MKRKLLEDEINWQETHPFPIWVEFHIKQLAWELDREGRSKEILETVVEGECQKLDKFCEILCTTNKNHREAEKEVYGTDDFFYEEYKRWKSSHERYIERVRRKEEMEKQKELELQRKLARGEILKPEPMDLGGSLYLEKNLPKAKQELLLGKGYKRLKISPFGTSGAAYYWVKTRYNESKEHGFFCYLIEAELKRYVKTVTLNVNSGPDVVFQHKSKSYCFDVETGENKTRNPAYLKRKFTHYRKLYTQSFILVTSKKLKYSYNKYGTVVTRSTFSEAIANIFQ</sequence>
<dbReference type="AlphaFoldDB" id="A0A7D6BLJ1"/>
<evidence type="ECO:0000313" key="1">
    <source>
        <dbReference type="EMBL" id="QLJ52856.1"/>
    </source>
</evidence>
<dbReference type="EMBL" id="CP058998">
    <property type="protein sequence ID" value="QLJ52856.1"/>
    <property type="molecule type" value="Genomic_DNA"/>
</dbReference>
<proteinExistence type="predicted"/>